<keyword evidence="11" id="KW-0460">Magnesium</keyword>
<dbReference type="InterPro" id="IPR011611">
    <property type="entry name" value="PfkB_dom"/>
</dbReference>
<dbReference type="GO" id="GO:0005524">
    <property type="term" value="F:ATP binding"/>
    <property type="evidence" value="ECO:0007669"/>
    <property type="project" value="UniProtKB-UniRule"/>
</dbReference>
<dbReference type="GO" id="GO:0044209">
    <property type="term" value="P:AMP salvage"/>
    <property type="evidence" value="ECO:0007669"/>
    <property type="project" value="UniProtKB-UniRule"/>
</dbReference>
<keyword evidence="5 11" id="KW-0808">Transferase</keyword>
<dbReference type="InterPro" id="IPR001805">
    <property type="entry name" value="Adenokinase"/>
</dbReference>
<evidence type="ECO:0000313" key="13">
    <source>
        <dbReference type="EMBL" id="KFG26567.1"/>
    </source>
</evidence>
<evidence type="ECO:0000256" key="4">
    <source>
        <dbReference type="ARBA" id="ARBA00012119"/>
    </source>
</evidence>
<evidence type="ECO:0000313" key="14">
    <source>
        <dbReference type="Proteomes" id="UP000054524"/>
    </source>
</evidence>
<evidence type="ECO:0000256" key="8">
    <source>
        <dbReference type="ARBA" id="ARBA00022777"/>
    </source>
</evidence>
<keyword evidence="9 11" id="KW-0067">ATP-binding</keyword>
<dbReference type="GeneID" id="77675691"/>
<evidence type="ECO:0000256" key="1">
    <source>
        <dbReference type="ARBA" id="ARBA00001946"/>
    </source>
</evidence>
<comment type="function">
    <text evidence="11">ATP dependent phosphorylation of adenosine and other related nucleoside analogs to monophosphate derivatives.</text>
</comment>
<evidence type="ECO:0000256" key="7">
    <source>
        <dbReference type="ARBA" id="ARBA00022741"/>
    </source>
</evidence>
<dbReference type="GO" id="GO:0006166">
    <property type="term" value="P:purine ribonucleoside salvage"/>
    <property type="evidence" value="ECO:0007669"/>
    <property type="project" value="UniProtKB-KW"/>
</dbReference>
<dbReference type="GO" id="GO:0006144">
    <property type="term" value="P:purine nucleobase metabolic process"/>
    <property type="evidence" value="ECO:0007669"/>
    <property type="project" value="TreeGrafter"/>
</dbReference>
<comment type="similarity">
    <text evidence="3 11">Belongs to the carbohydrate kinase PfkB family.</text>
</comment>
<comment type="pathway">
    <text evidence="2 11">Purine metabolism; AMP biosynthesis via salvage pathway; AMP from adenosine: step 1/1.</text>
</comment>
<dbReference type="GO" id="GO:0004001">
    <property type="term" value="F:adenosine kinase activity"/>
    <property type="evidence" value="ECO:0007669"/>
    <property type="project" value="UniProtKB-UniRule"/>
</dbReference>
<gene>
    <name evidence="13" type="ORF">NESG_00718</name>
</gene>
<keyword evidence="14" id="KW-1185">Reference proteome</keyword>
<evidence type="ECO:0000259" key="12">
    <source>
        <dbReference type="Pfam" id="PF00294"/>
    </source>
</evidence>
<dbReference type="EMBL" id="AKIJ01000002">
    <property type="protein sequence ID" value="KFG26567.1"/>
    <property type="molecule type" value="Genomic_DNA"/>
</dbReference>
<comment type="catalytic activity">
    <reaction evidence="11">
        <text>adenosine + ATP = AMP + ADP + H(+)</text>
        <dbReference type="Rhea" id="RHEA:20824"/>
        <dbReference type="ChEBI" id="CHEBI:15378"/>
        <dbReference type="ChEBI" id="CHEBI:16335"/>
        <dbReference type="ChEBI" id="CHEBI:30616"/>
        <dbReference type="ChEBI" id="CHEBI:456215"/>
        <dbReference type="ChEBI" id="CHEBI:456216"/>
        <dbReference type="EC" id="2.7.1.20"/>
    </reaction>
</comment>
<evidence type="ECO:0000256" key="5">
    <source>
        <dbReference type="ARBA" id="ARBA00022679"/>
    </source>
</evidence>
<dbReference type="AlphaFoldDB" id="A0A086J349"/>
<reference evidence="13 14" key="1">
    <citation type="journal article" date="2014" name="Genome Announc.">
        <title>Genome Sequence of the Microsporidian Species Nematocida sp1 Strain ERTm6 (ATCC PRA-372).</title>
        <authorList>
            <person name="Bakowski M.A."/>
            <person name="Priest M."/>
            <person name="Young S."/>
            <person name="Cuomo C.A."/>
            <person name="Troemel E.R."/>
        </authorList>
    </citation>
    <scope>NUCLEOTIDE SEQUENCE [LARGE SCALE GENOMIC DNA]</scope>
    <source>
        <strain evidence="13 14">ERTm6</strain>
    </source>
</reference>
<dbReference type="InterPro" id="IPR029056">
    <property type="entry name" value="Ribokinase-like"/>
</dbReference>
<name>A0A086J349_NEMA1</name>
<feature type="domain" description="Carbohydrate kinase PfkB" evidence="12">
    <location>
        <begin position="53"/>
        <end position="311"/>
    </location>
</feature>
<dbReference type="GO" id="GO:0005829">
    <property type="term" value="C:cytosol"/>
    <property type="evidence" value="ECO:0007669"/>
    <property type="project" value="TreeGrafter"/>
</dbReference>
<keyword evidence="7 11" id="KW-0547">Nucleotide-binding</keyword>
<evidence type="ECO:0000256" key="9">
    <source>
        <dbReference type="ARBA" id="ARBA00022840"/>
    </source>
</evidence>
<dbReference type="PANTHER" id="PTHR45769">
    <property type="entry name" value="ADENOSINE KINASE"/>
    <property type="match status" value="1"/>
</dbReference>
<dbReference type="Gene3D" id="3.40.1190.20">
    <property type="match status" value="1"/>
</dbReference>
<sequence>MRGKTFYTLCIPLVDIYIYNSDVIIDLGIEPNAMTLYQNIQEEGQKILVQYENKSSSSRKYYGGMSYNTCAEIAKTQGSACAVFLGPFSTDELSMSVFERAIAGEIKNLTIYPEYIDSESGRSYVIPKGSNRAMITKINEKQVISMGLVERFISLVKEGSTKEDDALYLAGYTVEQSTKNLEYLLDEKNLLGAKYTLIFNLADPGVLKRSYRRIKKFIEKSDWIIGNAEEFTELFHQETQEYPTDRNSLHDYIGRRFDYAVVTDGSGPVTVYAKIDGKKCVLVKQPEDIKVKNPTGAGDVFAATFFSHILVDASDVQGALDSSVARTSEYLTRLTGRMENNHV</sequence>
<dbReference type="EC" id="2.7.1.20" evidence="4 11"/>
<dbReference type="Proteomes" id="UP000054524">
    <property type="component" value="Unassembled WGS sequence"/>
</dbReference>
<dbReference type="PANTHER" id="PTHR45769:SF3">
    <property type="entry name" value="ADENOSINE KINASE"/>
    <property type="match status" value="1"/>
</dbReference>
<dbReference type="RefSeq" id="XP_052905122.1">
    <property type="nucleotide sequence ID" value="XM_053048362.1"/>
</dbReference>
<keyword evidence="6 11" id="KW-0660">Purine salvage</keyword>
<comment type="caution">
    <text evidence="13">The sequence shown here is derived from an EMBL/GenBank/DDBJ whole genome shotgun (WGS) entry which is preliminary data.</text>
</comment>
<comment type="cofactor">
    <cofactor evidence="1 11">
        <name>Mg(2+)</name>
        <dbReference type="ChEBI" id="CHEBI:18420"/>
    </cofactor>
</comment>
<dbReference type="Gene3D" id="3.30.1110.10">
    <property type="match status" value="1"/>
</dbReference>
<dbReference type="Pfam" id="PF00294">
    <property type="entry name" value="PfkB"/>
    <property type="match status" value="1"/>
</dbReference>
<feature type="active site" description="Proton acceptor" evidence="10">
    <location>
        <position position="299"/>
    </location>
</feature>
<dbReference type="GO" id="GO:0005634">
    <property type="term" value="C:nucleus"/>
    <property type="evidence" value="ECO:0007669"/>
    <property type="project" value="TreeGrafter"/>
</dbReference>
<dbReference type="SUPFAM" id="SSF53613">
    <property type="entry name" value="Ribokinase-like"/>
    <property type="match status" value="1"/>
</dbReference>
<protein>
    <recommendedName>
        <fullName evidence="4 11">Adenosine kinase</fullName>
        <shortName evidence="11">AK</shortName>
        <ecNumber evidence="4 11">2.7.1.20</ecNumber>
    </recommendedName>
    <alternativeName>
        <fullName evidence="11">Adenosine 5'-phosphotransferase</fullName>
    </alternativeName>
</protein>
<dbReference type="HOGENOM" id="CLU_814056_0_0_1"/>
<evidence type="ECO:0000256" key="2">
    <source>
        <dbReference type="ARBA" id="ARBA00004801"/>
    </source>
</evidence>
<accession>A0A086J349</accession>
<evidence type="ECO:0000256" key="11">
    <source>
        <dbReference type="RuleBase" id="RU368116"/>
    </source>
</evidence>
<organism evidence="13 14">
    <name type="scientific">Nematocida ausubeli (strain ATCC PRA-371 / ERTm2)</name>
    <name type="common">Nematode killer fungus</name>
    <dbReference type="NCBI Taxonomy" id="1913371"/>
    <lineage>
        <taxon>Eukaryota</taxon>
        <taxon>Fungi</taxon>
        <taxon>Fungi incertae sedis</taxon>
        <taxon>Microsporidia</taxon>
        <taxon>Nematocida</taxon>
    </lineage>
</organism>
<evidence type="ECO:0000256" key="10">
    <source>
        <dbReference type="PIRSR" id="PIRSR601805-1"/>
    </source>
</evidence>
<evidence type="ECO:0000256" key="3">
    <source>
        <dbReference type="ARBA" id="ARBA00010688"/>
    </source>
</evidence>
<keyword evidence="8 11" id="KW-0418">Kinase</keyword>
<proteinExistence type="inferred from homology"/>
<evidence type="ECO:0000256" key="6">
    <source>
        <dbReference type="ARBA" id="ARBA00022726"/>
    </source>
</evidence>